<dbReference type="AlphaFoldDB" id="A0A5Q5BJI9"/>
<dbReference type="EMBL" id="CP000384">
    <property type="protein sequence ID" value="ABG08446.1"/>
    <property type="molecule type" value="Genomic_DNA"/>
</dbReference>
<evidence type="ECO:0000256" key="3">
    <source>
        <dbReference type="ARBA" id="ARBA00035646"/>
    </source>
</evidence>
<dbReference type="PROSITE" id="PS00234">
    <property type="entry name" value="GAS_VESICLE_A_1"/>
    <property type="match status" value="1"/>
</dbReference>
<dbReference type="GO" id="GO:0012506">
    <property type="term" value="C:vesicle membrane"/>
    <property type="evidence" value="ECO:0007669"/>
    <property type="project" value="InterPro"/>
</dbReference>
<organism evidence="5">
    <name type="scientific">Mycobacterium sp. (strain MCS)</name>
    <dbReference type="NCBI Taxonomy" id="164756"/>
    <lineage>
        <taxon>Bacteria</taxon>
        <taxon>Bacillati</taxon>
        <taxon>Actinomycetota</taxon>
        <taxon>Actinomycetes</taxon>
        <taxon>Mycobacteriales</taxon>
        <taxon>Mycobacteriaceae</taxon>
        <taxon>Mycobacterium</taxon>
    </lineage>
</organism>
<comment type="subcellular location">
    <subcellularLocation>
        <location evidence="2">Gas vesicle</location>
    </subcellularLocation>
</comment>
<comment type="similarity">
    <text evidence="3">Belongs to the gas vesicle GvpA family.</text>
</comment>
<reference evidence="5" key="1">
    <citation type="submission" date="2006-06" db="EMBL/GenBank/DDBJ databases">
        <title>Complete sequence of chromosome of Mycobacterium sp. MCS.</title>
        <authorList>
            <consortium name="US DOE Joint Genome Institute"/>
            <person name="Copeland A."/>
            <person name="Lucas S."/>
            <person name="Lapidus A."/>
            <person name="Barry K."/>
            <person name="Detter J.C."/>
            <person name="Glavina del Rio T."/>
            <person name="Hammon N."/>
            <person name="Israni S."/>
            <person name="Dalin E."/>
            <person name="Tice H."/>
            <person name="Pitluck S."/>
            <person name="Martinez M."/>
            <person name="Schmutz J."/>
            <person name="Larimer F."/>
            <person name="Land M."/>
            <person name="Hauser L."/>
            <person name="Kyrpides N."/>
            <person name="Kim E."/>
            <person name="Miller C.D."/>
            <person name="Hughes J.E."/>
            <person name="Anderson A.J."/>
            <person name="Sims R.C."/>
            <person name="Richardson P."/>
        </authorList>
    </citation>
    <scope>NUCLEOTIDE SEQUENCE [LARGE SCALE GENOMIC DNA]</scope>
    <source>
        <strain evidence="5">MCS</strain>
    </source>
</reference>
<evidence type="ECO:0000256" key="4">
    <source>
        <dbReference type="SAM" id="MobiDB-lite"/>
    </source>
</evidence>
<gene>
    <name evidence="5" type="ordered locus">Mmcs_2338</name>
</gene>
<feature type="compositionally biased region" description="Polar residues" evidence="4">
    <location>
        <begin position="13"/>
        <end position="26"/>
    </location>
</feature>
<dbReference type="PANTHER" id="PTHR35344:SF4">
    <property type="entry name" value="GAS VESICLE PROTEIN A1"/>
    <property type="match status" value="1"/>
</dbReference>
<evidence type="ECO:0000256" key="2">
    <source>
        <dbReference type="ARBA" id="ARBA00035108"/>
    </source>
</evidence>
<evidence type="ECO:0000313" key="5">
    <source>
        <dbReference type="EMBL" id="ABG08446.1"/>
    </source>
</evidence>
<dbReference type="InterPro" id="IPR000638">
    <property type="entry name" value="Gas-vesicle_GvpA-like"/>
</dbReference>
<dbReference type="GO" id="GO:0031411">
    <property type="term" value="C:gas vesicle"/>
    <property type="evidence" value="ECO:0007669"/>
    <property type="project" value="UniProtKB-SubCell"/>
</dbReference>
<protein>
    <submittedName>
        <fullName evidence="5">Gas vesicle protein GVPa</fullName>
    </submittedName>
</protein>
<feature type="region of interest" description="Disordered" evidence="4">
    <location>
        <begin position="1"/>
        <end position="26"/>
    </location>
</feature>
<dbReference type="PANTHER" id="PTHR35344">
    <property type="entry name" value="GAS VESICLE STRUCTURAL PROTEIN 2-RELATED"/>
    <property type="match status" value="1"/>
</dbReference>
<dbReference type="KEGG" id="mmc:Mmcs_2338"/>
<sequence>MTLAGDDSYSPVPRSSGSPLSSPQGTNLGDILERVLDKGIVIAGDIRVNLLDIELLTIKLRLVIASLDTAREVGIDWWTHDPWLTGNKSALQLENDELRSRIAQLEMGNGRRAAVEVDYVEPEDVD</sequence>
<dbReference type="GO" id="GO:0005198">
    <property type="term" value="F:structural molecule activity"/>
    <property type="evidence" value="ECO:0007669"/>
    <property type="project" value="InterPro"/>
</dbReference>
<name>A0A5Q5BJI9_MYCSS</name>
<dbReference type="Pfam" id="PF00741">
    <property type="entry name" value="Gas_vesicle"/>
    <property type="match status" value="1"/>
</dbReference>
<evidence type="ECO:0000256" key="1">
    <source>
        <dbReference type="ARBA" id="ARBA00022987"/>
    </source>
</evidence>
<proteinExistence type="inferred from homology"/>
<accession>A0A5Q5BJI9</accession>
<keyword evidence="1" id="KW-0304">Gas vesicle</keyword>
<dbReference type="InterPro" id="IPR050530">
    <property type="entry name" value="GvpA"/>
</dbReference>
<dbReference type="InterPro" id="IPR018493">
    <property type="entry name" value="GvpA-like_CS"/>
</dbReference>